<dbReference type="Gene3D" id="3.40.50.300">
    <property type="entry name" value="P-loop containing nucleotide triphosphate hydrolases"/>
    <property type="match status" value="1"/>
</dbReference>
<dbReference type="Proteomes" id="UP000807342">
    <property type="component" value="Unassembled WGS sequence"/>
</dbReference>
<gene>
    <name evidence="3" type="ORF">P691DRAFT_653321</name>
</gene>
<evidence type="ECO:0000313" key="3">
    <source>
        <dbReference type="EMBL" id="KAF9450780.1"/>
    </source>
</evidence>
<dbReference type="InterPro" id="IPR027417">
    <property type="entry name" value="P-loop_NTPase"/>
</dbReference>
<reference evidence="3" key="1">
    <citation type="submission" date="2020-11" db="EMBL/GenBank/DDBJ databases">
        <authorList>
            <consortium name="DOE Joint Genome Institute"/>
            <person name="Ahrendt S."/>
            <person name="Riley R."/>
            <person name="Andreopoulos W."/>
            <person name="Labutti K."/>
            <person name="Pangilinan J."/>
            <person name="Ruiz-Duenas F.J."/>
            <person name="Barrasa J.M."/>
            <person name="Sanchez-Garcia M."/>
            <person name="Camarero S."/>
            <person name="Miyauchi S."/>
            <person name="Serrano A."/>
            <person name="Linde D."/>
            <person name="Babiker R."/>
            <person name="Drula E."/>
            <person name="Ayuso-Fernandez I."/>
            <person name="Pacheco R."/>
            <person name="Padilla G."/>
            <person name="Ferreira P."/>
            <person name="Barriuso J."/>
            <person name="Kellner H."/>
            <person name="Castanera R."/>
            <person name="Alfaro M."/>
            <person name="Ramirez L."/>
            <person name="Pisabarro A.G."/>
            <person name="Kuo A."/>
            <person name="Tritt A."/>
            <person name="Lipzen A."/>
            <person name="He G."/>
            <person name="Yan M."/>
            <person name="Ng V."/>
            <person name="Cullen D."/>
            <person name="Martin F."/>
            <person name="Rosso M.-N."/>
            <person name="Henrissat B."/>
            <person name="Hibbett D."/>
            <person name="Martinez A.T."/>
            <person name="Grigoriev I.V."/>
        </authorList>
    </citation>
    <scope>NUCLEOTIDE SEQUENCE</scope>
    <source>
        <strain evidence="3">MF-IS2</strain>
    </source>
</reference>
<keyword evidence="4" id="KW-1185">Reference proteome</keyword>
<feature type="domain" description="Nephrocystin 3-like N-terminal" evidence="2">
    <location>
        <begin position="59"/>
        <end position="212"/>
    </location>
</feature>
<feature type="non-terminal residue" evidence="3">
    <location>
        <position position="441"/>
    </location>
</feature>
<dbReference type="PANTHER" id="PTHR10039">
    <property type="entry name" value="AMELOGENIN"/>
    <property type="match status" value="1"/>
</dbReference>
<accession>A0A9P5XHF6</accession>
<sequence>LTNNQSNSISSTLLQCLGERVKFSAMHDSSARSYPPRCHPDTRKTLRSRIVDWGLRSGYGERMFWVLGPPAVGKSAVAQTTAEEFKEKDRLGASFFFSRPNNLDDPDWVIPTLSYQLAVKHSHYKNIITQLLIDDPSILEKNRPTQFRQLIIEPFRTLMTKPPDTVREPLLIILDGLDECKDKQAQCEFIDLISTHVQQVENFPLRWMICSRPEWHFKPMILDPDLRVVCKREEIEFYDREARGDVERLLEAGLDNIRKKYSDRLPAGWPLAKDHIQHIAAAISGHLGLVSFILRFVEDEECGDPDGRLQICVRFFDGSGGTVGTPNPLHAIDLLYRQILSSVPVERLPTARRILGLAIISRIHFSTSGEQASFLNLDWATFQRSLQHLHSVVSVPRMNEPGVTLHVYHASFSDFLMDSNRSGNYWLNKEAAECDYVLQCL</sequence>
<name>A0A9P5XHF6_9AGAR</name>
<organism evidence="3 4">
    <name type="scientific">Macrolepiota fuliginosa MF-IS2</name>
    <dbReference type="NCBI Taxonomy" id="1400762"/>
    <lineage>
        <taxon>Eukaryota</taxon>
        <taxon>Fungi</taxon>
        <taxon>Dikarya</taxon>
        <taxon>Basidiomycota</taxon>
        <taxon>Agaricomycotina</taxon>
        <taxon>Agaricomycetes</taxon>
        <taxon>Agaricomycetidae</taxon>
        <taxon>Agaricales</taxon>
        <taxon>Agaricineae</taxon>
        <taxon>Agaricaceae</taxon>
        <taxon>Macrolepiota</taxon>
    </lineage>
</organism>
<proteinExistence type="predicted"/>
<comment type="caution">
    <text evidence="3">The sequence shown here is derived from an EMBL/GenBank/DDBJ whole genome shotgun (WGS) entry which is preliminary data.</text>
</comment>
<keyword evidence="1" id="KW-0677">Repeat</keyword>
<dbReference type="InterPro" id="IPR056884">
    <property type="entry name" value="NPHP3-like_N"/>
</dbReference>
<dbReference type="OrthoDB" id="2938299at2759"/>
<dbReference type="SUPFAM" id="SSF52540">
    <property type="entry name" value="P-loop containing nucleoside triphosphate hydrolases"/>
    <property type="match status" value="1"/>
</dbReference>
<dbReference type="EMBL" id="MU151097">
    <property type="protein sequence ID" value="KAF9450780.1"/>
    <property type="molecule type" value="Genomic_DNA"/>
</dbReference>
<evidence type="ECO:0000259" key="2">
    <source>
        <dbReference type="Pfam" id="PF24883"/>
    </source>
</evidence>
<dbReference type="Pfam" id="PF24883">
    <property type="entry name" value="NPHP3_N"/>
    <property type="match status" value="1"/>
</dbReference>
<dbReference type="AlphaFoldDB" id="A0A9P5XHF6"/>
<evidence type="ECO:0000256" key="1">
    <source>
        <dbReference type="ARBA" id="ARBA00022737"/>
    </source>
</evidence>
<protein>
    <recommendedName>
        <fullName evidence="2">Nephrocystin 3-like N-terminal domain-containing protein</fullName>
    </recommendedName>
</protein>
<evidence type="ECO:0000313" key="4">
    <source>
        <dbReference type="Proteomes" id="UP000807342"/>
    </source>
</evidence>
<feature type="non-terminal residue" evidence="3">
    <location>
        <position position="1"/>
    </location>
</feature>